<accession>A0A316DB18</accession>
<comment type="caution">
    <text evidence="1">The sequence shown here is derived from an EMBL/GenBank/DDBJ whole genome shotgun (WGS) entry which is preliminary data.</text>
</comment>
<sequence>MEDNRLKVMAKDVQYNDVKRLTHDDMKNRFLEGDAIDETTRSSVDDFELDRMVASTDNYPNTLNQNRIDHHKI</sequence>
<name>A0A316DB18_9BACL</name>
<organism evidence="1 2">
    <name type="scientific">Tumebacillus permanentifrigoris</name>
    <dbReference type="NCBI Taxonomy" id="378543"/>
    <lineage>
        <taxon>Bacteria</taxon>
        <taxon>Bacillati</taxon>
        <taxon>Bacillota</taxon>
        <taxon>Bacilli</taxon>
        <taxon>Bacillales</taxon>
        <taxon>Alicyclobacillaceae</taxon>
        <taxon>Tumebacillus</taxon>
    </lineage>
</organism>
<proteinExistence type="predicted"/>
<dbReference type="OrthoDB" id="2382130at2"/>
<gene>
    <name evidence="1" type="ORF">C7459_106170</name>
</gene>
<evidence type="ECO:0000313" key="2">
    <source>
        <dbReference type="Proteomes" id="UP000245634"/>
    </source>
</evidence>
<protein>
    <submittedName>
        <fullName evidence="1">Uncharacterized protein</fullName>
    </submittedName>
</protein>
<keyword evidence="2" id="KW-1185">Reference proteome</keyword>
<dbReference type="Proteomes" id="UP000245634">
    <property type="component" value="Unassembled WGS sequence"/>
</dbReference>
<dbReference type="RefSeq" id="WP_109688446.1">
    <property type="nucleotide sequence ID" value="NZ_QGGL01000006.1"/>
</dbReference>
<dbReference type="EMBL" id="QGGL01000006">
    <property type="protein sequence ID" value="PWK13890.1"/>
    <property type="molecule type" value="Genomic_DNA"/>
</dbReference>
<dbReference type="AlphaFoldDB" id="A0A316DB18"/>
<evidence type="ECO:0000313" key="1">
    <source>
        <dbReference type="EMBL" id="PWK13890.1"/>
    </source>
</evidence>
<reference evidence="1 2" key="1">
    <citation type="submission" date="2018-05" db="EMBL/GenBank/DDBJ databases">
        <title>Genomic Encyclopedia of Type Strains, Phase IV (KMG-IV): sequencing the most valuable type-strain genomes for metagenomic binning, comparative biology and taxonomic classification.</title>
        <authorList>
            <person name="Goeker M."/>
        </authorList>
    </citation>
    <scope>NUCLEOTIDE SEQUENCE [LARGE SCALE GENOMIC DNA]</scope>
    <source>
        <strain evidence="1 2">DSM 18773</strain>
    </source>
</reference>